<keyword evidence="10" id="KW-0472">Membrane</keyword>
<comment type="catalytic activity">
    <reaction evidence="11">
        <text>a quaternary ammonium(out) + ATP + H2O = a quaternary ammonium(in) + ADP + phosphate + H(+)</text>
        <dbReference type="Rhea" id="RHEA:11036"/>
        <dbReference type="ChEBI" id="CHEBI:15377"/>
        <dbReference type="ChEBI" id="CHEBI:15378"/>
        <dbReference type="ChEBI" id="CHEBI:30616"/>
        <dbReference type="ChEBI" id="CHEBI:35267"/>
        <dbReference type="ChEBI" id="CHEBI:43474"/>
        <dbReference type="ChEBI" id="CHEBI:456216"/>
        <dbReference type="EC" id="7.6.2.9"/>
    </reaction>
</comment>
<dbReference type="PROSITE" id="PS00211">
    <property type="entry name" value="ABC_TRANSPORTER_1"/>
    <property type="match status" value="1"/>
</dbReference>
<keyword evidence="6 16" id="KW-0067">ATP-binding</keyword>
<keyword evidence="8" id="KW-0408">Iron</keyword>
<name>A0A848CPU3_ANEAE</name>
<keyword evidence="9" id="KW-0406">Ion transport</keyword>
<dbReference type="InterPro" id="IPR003439">
    <property type="entry name" value="ABC_transporter-like_ATP-bd"/>
</dbReference>
<accession>A0A848CPU3</accession>
<dbReference type="InterPro" id="IPR017871">
    <property type="entry name" value="ABC_transporter-like_CS"/>
</dbReference>
<evidence type="ECO:0000256" key="10">
    <source>
        <dbReference type="ARBA" id="ARBA00023136"/>
    </source>
</evidence>
<dbReference type="InterPro" id="IPR008995">
    <property type="entry name" value="Mo/tungstate-bd_C_term_dom"/>
</dbReference>
<dbReference type="GO" id="GO:0015418">
    <property type="term" value="F:ABC-type quaternary ammonium compound transporting activity"/>
    <property type="evidence" value="ECO:0007669"/>
    <property type="project" value="UniProtKB-EC"/>
</dbReference>
<dbReference type="GO" id="GO:0016020">
    <property type="term" value="C:membrane"/>
    <property type="evidence" value="ECO:0007669"/>
    <property type="project" value="InterPro"/>
</dbReference>
<sequence length="346" mass="37534">MKSKLHLTGICKTFGTLTALDDVSLELSTGQIMALLGPSGCGKTTLLRCIAGFEVPDNGVIKIEGNNVYDAHRNIPPEKRSIGYVPQEGALFPHLNVAKNVAFGLSRTERQTNRVEEMLKMVGMEGLQKRMPHELSGGQQQRVALARALAPSPSIVLLDEPFSALDAGLRASLREDVRRTLKQAGATAIIVTHDQEEAMSMADVVSVIRSGKIIQTADPETIYHYPEDEEVASFVGEAVFLPAIVRDNEAQSIFGPLPVNQRCRIVDGEATLMIRPEQFTVGEPGEGTLARVVSNVYFGHDSLVRLHVSHSSSEMEISARILGMKRFGEGEVVGLSVKGSVMAYKA</sequence>
<evidence type="ECO:0000256" key="4">
    <source>
        <dbReference type="ARBA" id="ARBA00022519"/>
    </source>
</evidence>
<dbReference type="InterPro" id="IPR003593">
    <property type="entry name" value="AAA+_ATPase"/>
</dbReference>
<evidence type="ECO:0000256" key="13">
    <source>
        <dbReference type="ARBA" id="ARBA00066388"/>
    </source>
</evidence>
<dbReference type="InterPro" id="IPR027417">
    <property type="entry name" value="P-loop_NTPase"/>
</dbReference>
<reference evidence="16 17" key="1">
    <citation type="submission" date="2020-04" db="EMBL/GenBank/DDBJ databases">
        <authorList>
            <person name="Hitch T.C.A."/>
            <person name="Wylensek D."/>
            <person name="Clavel T."/>
        </authorList>
    </citation>
    <scope>NUCLEOTIDE SEQUENCE [LARGE SCALE GENOMIC DNA]</scope>
    <source>
        <strain evidence="16 17">WB01_D5_05</strain>
    </source>
</reference>
<dbReference type="Gene3D" id="3.40.50.300">
    <property type="entry name" value="P-loop containing nucleotide triphosphate hydrolases"/>
    <property type="match status" value="1"/>
</dbReference>
<evidence type="ECO:0000256" key="7">
    <source>
        <dbReference type="ARBA" id="ARBA00022967"/>
    </source>
</evidence>
<organism evidence="16 17">
    <name type="scientific">Aneurinibacillus aneurinilyticus</name>
    <name type="common">Bacillus aneurinolyticus</name>
    <dbReference type="NCBI Taxonomy" id="1391"/>
    <lineage>
        <taxon>Bacteria</taxon>
        <taxon>Bacillati</taxon>
        <taxon>Bacillota</taxon>
        <taxon>Bacilli</taxon>
        <taxon>Bacillales</taxon>
        <taxon>Paenibacillaceae</taxon>
        <taxon>Aneurinibacillus group</taxon>
        <taxon>Aneurinibacillus</taxon>
    </lineage>
</organism>
<dbReference type="SUPFAM" id="SSF52540">
    <property type="entry name" value="P-loop containing nucleoside triphosphate hydrolases"/>
    <property type="match status" value="1"/>
</dbReference>
<evidence type="ECO:0000256" key="14">
    <source>
        <dbReference type="ARBA" id="ARBA00070305"/>
    </source>
</evidence>
<dbReference type="InterPro" id="IPR013611">
    <property type="entry name" value="Transp-assoc_OB_typ2"/>
</dbReference>
<dbReference type="InterPro" id="IPR050093">
    <property type="entry name" value="ABC_SmlMolc_Importer"/>
</dbReference>
<gene>
    <name evidence="16" type="ORF">HF838_06160</name>
</gene>
<evidence type="ECO:0000256" key="12">
    <source>
        <dbReference type="ARBA" id="ARBA00063934"/>
    </source>
</evidence>
<dbReference type="Pfam" id="PF00005">
    <property type="entry name" value="ABC_tran"/>
    <property type="match status" value="1"/>
</dbReference>
<dbReference type="PROSITE" id="PS50893">
    <property type="entry name" value="ABC_TRANSPORTER_2"/>
    <property type="match status" value="1"/>
</dbReference>
<dbReference type="Pfam" id="PF08402">
    <property type="entry name" value="TOBE_2"/>
    <property type="match status" value="1"/>
</dbReference>
<dbReference type="CDD" id="cd03259">
    <property type="entry name" value="ABC_Carb_Solutes_like"/>
    <property type="match status" value="1"/>
</dbReference>
<dbReference type="SMART" id="SM00382">
    <property type="entry name" value="AAA"/>
    <property type="match status" value="1"/>
</dbReference>
<keyword evidence="5" id="KW-0547">Nucleotide-binding</keyword>
<protein>
    <recommendedName>
        <fullName evidence="14">Carnitine transport ATP-binding protein OpuCA</fullName>
        <ecNumber evidence="13">7.6.2.9</ecNumber>
    </recommendedName>
</protein>
<dbReference type="FunFam" id="3.40.50.300:FF:000425">
    <property type="entry name" value="Probable ABC transporter, ATP-binding subunit"/>
    <property type="match status" value="1"/>
</dbReference>
<evidence type="ECO:0000256" key="2">
    <source>
        <dbReference type="ARBA" id="ARBA00022475"/>
    </source>
</evidence>
<evidence type="ECO:0000256" key="6">
    <source>
        <dbReference type="ARBA" id="ARBA00022840"/>
    </source>
</evidence>
<evidence type="ECO:0000313" key="17">
    <source>
        <dbReference type="Proteomes" id="UP000561326"/>
    </source>
</evidence>
<dbReference type="EMBL" id="JABAGO010000007">
    <property type="protein sequence ID" value="NME97843.1"/>
    <property type="molecule type" value="Genomic_DNA"/>
</dbReference>
<keyword evidence="3" id="KW-0410">Iron transport</keyword>
<dbReference type="AlphaFoldDB" id="A0A848CPU3"/>
<dbReference type="EC" id="7.6.2.9" evidence="13"/>
<dbReference type="PANTHER" id="PTHR42781">
    <property type="entry name" value="SPERMIDINE/PUTRESCINE IMPORT ATP-BINDING PROTEIN POTA"/>
    <property type="match status" value="1"/>
</dbReference>
<evidence type="ECO:0000256" key="5">
    <source>
        <dbReference type="ARBA" id="ARBA00022741"/>
    </source>
</evidence>
<comment type="subunit">
    <text evidence="12">The complex is composed of two ATP-binding proteins (OpuCA), two transmembrane proteins (OpuCB and OpuCD) and a solute-binding protein (OpuCC).</text>
</comment>
<proteinExistence type="predicted"/>
<keyword evidence="4" id="KW-0997">Cell inner membrane</keyword>
<evidence type="ECO:0000256" key="1">
    <source>
        <dbReference type="ARBA" id="ARBA00022448"/>
    </source>
</evidence>
<dbReference type="PANTHER" id="PTHR42781:SF5">
    <property type="entry name" value="PUTRESCINE TRANSPORT ATP-BINDING PROTEIN POTG"/>
    <property type="match status" value="1"/>
</dbReference>
<dbReference type="RefSeq" id="WP_168974798.1">
    <property type="nucleotide sequence ID" value="NZ_JABAGO010000007.1"/>
</dbReference>
<keyword evidence="2" id="KW-1003">Cell membrane</keyword>
<dbReference type="SUPFAM" id="SSF50331">
    <property type="entry name" value="MOP-like"/>
    <property type="match status" value="1"/>
</dbReference>
<dbReference type="InterPro" id="IPR015853">
    <property type="entry name" value="ABC_transpr_FbpC"/>
</dbReference>
<keyword evidence="7" id="KW-1278">Translocase</keyword>
<evidence type="ECO:0000256" key="8">
    <source>
        <dbReference type="ARBA" id="ARBA00023004"/>
    </source>
</evidence>
<evidence type="ECO:0000259" key="15">
    <source>
        <dbReference type="PROSITE" id="PS50893"/>
    </source>
</evidence>
<keyword evidence="1" id="KW-0813">Transport</keyword>
<evidence type="ECO:0000256" key="9">
    <source>
        <dbReference type="ARBA" id="ARBA00023065"/>
    </source>
</evidence>
<evidence type="ECO:0000313" key="16">
    <source>
        <dbReference type="EMBL" id="NME97843.1"/>
    </source>
</evidence>
<feature type="domain" description="ABC transporter" evidence="15">
    <location>
        <begin position="5"/>
        <end position="235"/>
    </location>
</feature>
<evidence type="ECO:0000256" key="11">
    <source>
        <dbReference type="ARBA" id="ARBA00052482"/>
    </source>
</evidence>
<comment type="caution">
    <text evidence="16">The sequence shown here is derived from an EMBL/GenBank/DDBJ whole genome shotgun (WGS) entry which is preliminary data.</text>
</comment>
<dbReference type="GO" id="GO:0016887">
    <property type="term" value="F:ATP hydrolysis activity"/>
    <property type="evidence" value="ECO:0007669"/>
    <property type="project" value="InterPro"/>
</dbReference>
<evidence type="ECO:0000256" key="3">
    <source>
        <dbReference type="ARBA" id="ARBA00022496"/>
    </source>
</evidence>
<dbReference type="GO" id="GO:0005524">
    <property type="term" value="F:ATP binding"/>
    <property type="evidence" value="ECO:0007669"/>
    <property type="project" value="UniProtKB-KW"/>
</dbReference>
<dbReference type="GO" id="GO:0015408">
    <property type="term" value="F:ABC-type ferric iron transporter activity"/>
    <property type="evidence" value="ECO:0007669"/>
    <property type="project" value="InterPro"/>
</dbReference>
<dbReference type="Proteomes" id="UP000561326">
    <property type="component" value="Unassembled WGS sequence"/>
</dbReference>